<sequence length="598" mass="67420">MATSQREPDIIVPRARAFDTPELLESILLQLPMFDLTSAQRVDRTFQHAIKKSPSIQRALFFRPYGNFVARLEDPDKVFETEECASNAACKTFRGGSWLQDTDRNMIKCAWVRDTSGRRCDVVFNPLASMFDDVEITDISDELDPLEIEDLDEWEYETVLIKNARLEIGPVKEESGPDASWKSMLLTQPPVKCMVVDTMGASHWHVLRAEKNAEGITVRQLQQFQAAFANKWRTTVEIWAADGFRLTPEREDAENQRSTKADNLTVDTRNGLRGDLRSSQEGSCLQLLVVPARKQQLHFSINHLHLNTHPSTFPELAPEHFVRLQDMAARINHYPIMSAAEQVFRNLDLAEAILIEQPMLDIWHLQTITSTCVAAVQAFSRLQRALFLKPYDNRRARLDDLERYFKIADCASIEDCDESEANESTEDQENAQWVWEPSAQACDIVLNPVFAFFNESKPDGTEVDSDDEFDYPLPRDISPGGQSLGHPSSKLEVGGDLVAIGHLSSKLKYREFLMSMLLTQPPLATLAIENWDANHSHILRPEEGTEGITIGQVQRHLEAFPNAIGAQFIWKLGGFTILPITLTGAEIAAEVKAAMGLE</sequence>
<evidence type="ECO:0000313" key="4">
    <source>
        <dbReference type="Proteomes" id="UP001302367"/>
    </source>
</evidence>
<dbReference type="EMBL" id="LKMD01000103">
    <property type="protein sequence ID" value="PIA95628.1"/>
    <property type="molecule type" value="Genomic_DNA"/>
</dbReference>
<proteinExistence type="predicted"/>
<protein>
    <recommendedName>
        <fullName evidence="5">F-box domain-containing protein</fullName>
    </recommendedName>
</protein>
<gene>
    <name evidence="1" type="ORF">CB0940_10287</name>
    <name evidence="2" type="ORF">RHO25_011653</name>
</gene>
<dbReference type="InterPro" id="IPR036047">
    <property type="entry name" value="F-box-like_dom_sf"/>
</dbReference>
<dbReference type="Proteomes" id="UP001302367">
    <property type="component" value="Chromosome 8"/>
</dbReference>
<reference evidence="1 3" key="1">
    <citation type="submission" date="2015-10" db="EMBL/GenBank/DDBJ databases">
        <title>The cercosporin biosynthetic gene cluster was horizontally transferred to several fungal lineages and shown to be expanded in Cercospora beticola based on microsynteny with recipient genomes.</title>
        <authorList>
            <person name="De Jonge R."/>
            <person name="Ebert M.K."/>
            <person name="Suttle J.C."/>
            <person name="Jurick Ii W.M."/>
            <person name="Secor G.A."/>
            <person name="Thomma B.P."/>
            <person name="Van De Peer Y."/>
            <person name="Bolton M.D."/>
        </authorList>
    </citation>
    <scope>NUCLEOTIDE SEQUENCE [LARGE SCALE GENOMIC DNA]</scope>
    <source>
        <strain evidence="1 3">09-40</strain>
    </source>
</reference>
<organism evidence="1 3">
    <name type="scientific">Cercospora beticola</name>
    <name type="common">Sugarbeet leaf spot fungus</name>
    <dbReference type="NCBI Taxonomy" id="122368"/>
    <lineage>
        <taxon>Eukaryota</taxon>
        <taxon>Fungi</taxon>
        <taxon>Dikarya</taxon>
        <taxon>Ascomycota</taxon>
        <taxon>Pezizomycotina</taxon>
        <taxon>Dothideomycetes</taxon>
        <taxon>Dothideomycetidae</taxon>
        <taxon>Mycosphaerellales</taxon>
        <taxon>Mycosphaerellaceae</taxon>
        <taxon>Cercospora</taxon>
    </lineage>
</organism>
<evidence type="ECO:0000313" key="1">
    <source>
        <dbReference type="EMBL" id="PIA95628.1"/>
    </source>
</evidence>
<dbReference type="AlphaFoldDB" id="A0A2G5HSX4"/>
<dbReference type="OrthoDB" id="3800738at2759"/>
<accession>A0A2G5HSX4</accession>
<dbReference type="SUPFAM" id="SSF81383">
    <property type="entry name" value="F-box domain"/>
    <property type="match status" value="1"/>
</dbReference>
<evidence type="ECO:0000313" key="2">
    <source>
        <dbReference type="EMBL" id="WPB06993.1"/>
    </source>
</evidence>
<evidence type="ECO:0000313" key="3">
    <source>
        <dbReference type="Proteomes" id="UP000230605"/>
    </source>
</evidence>
<dbReference type="Proteomes" id="UP000230605">
    <property type="component" value="Chromosome 8"/>
</dbReference>
<evidence type="ECO:0008006" key="5">
    <source>
        <dbReference type="Google" id="ProtNLM"/>
    </source>
</evidence>
<dbReference type="EMBL" id="CP134191">
    <property type="protein sequence ID" value="WPB06993.1"/>
    <property type="molecule type" value="Genomic_DNA"/>
</dbReference>
<reference evidence="2 4" key="2">
    <citation type="submission" date="2023-09" db="EMBL/GenBank/DDBJ databases">
        <title>Complete-Gapless Cercospora beticola genome.</title>
        <authorList>
            <person name="Wyatt N.A."/>
            <person name="Spanner R.E."/>
            <person name="Bolton M.D."/>
        </authorList>
    </citation>
    <scope>NUCLEOTIDE SEQUENCE [LARGE SCALE GENOMIC DNA]</scope>
    <source>
        <strain evidence="2">Cb09-40</strain>
    </source>
</reference>
<name>A0A2G5HSX4_CERBT</name>
<keyword evidence="4" id="KW-1185">Reference proteome</keyword>